<evidence type="ECO:0000256" key="1">
    <source>
        <dbReference type="ARBA" id="ARBA00004141"/>
    </source>
</evidence>
<feature type="repeat" description="Solcar" evidence="8">
    <location>
        <begin position="529"/>
        <end position="617"/>
    </location>
</feature>
<gene>
    <name evidence="10" type="ORF">CARUB_v10000438mg</name>
</gene>
<dbReference type="InterPro" id="IPR018108">
    <property type="entry name" value="MCP_transmembrane"/>
</dbReference>
<dbReference type="EMBL" id="KB870810">
    <property type="protein sequence ID" value="EOA19271.1"/>
    <property type="molecule type" value="Genomic_DNA"/>
</dbReference>
<keyword evidence="7 8" id="KW-0472">Membrane</keyword>
<evidence type="ECO:0000256" key="6">
    <source>
        <dbReference type="ARBA" id="ARBA00022989"/>
    </source>
</evidence>
<evidence type="ECO:0000313" key="11">
    <source>
        <dbReference type="Proteomes" id="UP000029121"/>
    </source>
</evidence>
<evidence type="ECO:0000256" key="5">
    <source>
        <dbReference type="ARBA" id="ARBA00022737"/>
    </source>
</evidence>
<organism evidence="10 11">
    <name type="scientific">Capsella rubella</name>
    <dbReference type="NCBI Taxonomy" id="81985"/>
    <lineage>
        <taxon>Eukaryota</taxon>
        <taxon>Viridiplantae</taxon>
        <taxon>Streptophyta</taxon>
        <taxon>Embryophyta</taxon>
        <taxon>Tracheophyta</taxon>
        <taxon>Spermatophyta</taxon>
        <taxon>Magnoliopsida</taxon>
        <taxon>eudicotyledons</taxon>
        <taxon>Gunneridae</taxon>
        <taxon>Pentapetalae</taxon>
        <taxon>rosids</taxon>
        <taxon>malvids</taxon>
        <taxon>Brassicales</taxon>
        <taxon>Brassicaceae</taxon>
        <taxon>Camelineae</taxon>
        <taxon>Capsella</taxon>
    </lineage>
</organism>
<evidence type="ECO:0000256" key="8">
    <source>
        <dbReference type="PROSITE-ProRule" id="PRU00282"/>
    </source>
</evidence>
<evidence type="ECO:0000256" key="2">
    <source>
        <dbReference type="ARBA" id="ARBA00006375"/>
    </source>
</evidence>
<dbReference type="InterPro" id="IPR023395">
    <property type="entry name" value="MCP_dom_sf"/>
</dbReference>
<dbReference type="GO" id="GO:0016020">
    <property type="term" value="C:membrane"/>
    <property type="evidence" value="ECO:0007669"/>
    <property type="project" value="UniProtKB-SubCell"/>
</dbReference>
<evidence type="ECO:0000256" key="4">
    <source>
        <dbReference type="ARBA" id="ARBA00022692"/>
    </source>
</evidence>
<evidence type="ECO:0000256" key="3">
    <source>
        <dbReference type="ARBA" id="ARBA00022448"/>
    </source>
</evidence>
<dbReference type="FunFam" id="1.50.40.10:FF:000179">
    <property type="entry name" value="S-adenosylmethionine carrier 1, chloroplastic/mitochondrial isoform A"/>
    <property type="match status" value="1"/>
</dbReference>
<dbReference type="OrthoDB" id="10253709at2759"/>
<accession>R0FBV8</accession>
<dbReference type="eggNOG" id="KOG0768">
    <property type="taxonomic scope" value="Eukaryota"/>
</dbReference>
<dbReference type="PANTHER" id="PTHR45667">
    <property type="entry name" value="S-ADENOSYLMETHIONINE MITOCHONDRIAL CARRIER PROTEIN"/>
    <property type="match status" value="1"/>
</dbReference>
<proteinExistence type="inferred from homology"/>
<dbReference type="FunFam" id="1.50.40.10:FF:000080">
    <property type="entry name" value="Mitochondrial substrate carrier protein-like"/>
    <property type="match status" value="1"/>
</dbReference>
<dbReference type="Proteomes" id="UP000029121">
    <property type="component" value="Unassembled WGS sequence"/>
</dbReference>
<feature type="region of interest" description="Disordered" evidence="9">
    <location>
        <begin position="284"/>
        <end position="303"/>
    </location>
</feature>
<dbReference type="KEGG" id="crb:17882199"/>
<comment type="subcellular location">
    <subcellularLocation>
        <location evidence="1">Membrane</location>
        <topology evidence="1">Multi-pass membrane protein</topology>
    </subcellularLocation>
</comment>
<dbReference type="PROSITE" id="PS50920">
    <property type="entry name" value="SOLCAR"/>
    <property type="match status" value="3"/>
</dbReference>
<dbReference type="Gene3D" id="1.50.40.10">
    <property type="entry name" value="Mitochondrial carrier domain"/>
    <property type="match status" value="2"/>
</dbReference>
<name>R0FBV8_9BRAS</name>
<feature type="repeat" description="Solcar" evidence="8">
    <location>
        <begin position="339"/>
        <end position="423"/>
    </location>
</feature>
<keyword evidence="11" id="KW-1185">Reference proteome</keyword>
<reference evidence="11" key="1">
    <citation type="journal article" date="2013" name="Nat. Genet.">
        <title>The Capsella rubella genome and the genomic consequences of rapid mating system evolution.</title>
        <authorList>
            <person name="Slotte T."/>
            <person name="Hazzouri K.M."/>
            <person name="Agren J.A."/>
            <person name="Koenig D."/>
            <person name="Maumus F."/>
            <person name="Guo Y.L."/>
            <person name="Steige K."/>
            <person name="Platts A.E."/>
            <person name="Escobar J.S."/>
            <person name="Newman L.K."/>
            <person name="Wang W."/>
            <person name="Mandakova T."/>
            <person name="Vello E."/>
            <person name="Smith L.M."/>
            <person name="Henz S.R."/>
            <person name="Steffen J."/>
            <person name="Takuno S."/>
            <person name="Brandvain Y."/>
            <person name="Coop G."/>
            <person name="Andolfatto P."/>
            <person name="Hu T.T."/>
            <person name="Blanchette M."/>
            <person name="Clark R.M."/>
            <person name="Quesneville H."/>
            <person name="Nordborg M."/>
            <person name="Gaut B.S."/>
            <person name="Lysak M.A."/>
            <person name="Jenkins J."/>
            <person name="Grimwood J."/>
            <person name="Chapman J."/>
            <person name="Prochnik S."/>
            <person name="Shu S."/>
            <person name="Rokhsar D."/>
            <person name="Schmutz J."/>
            <person name="Weigel D."/>
            <person name="Wright S.I."/>
        </authorList>
    </citation>
    <scope>NUCLEOTIDE SEQUENCE [LARGE SCALE GENOMIC DNA]</scope>
    <source>
        <strain evidence="11">cv. Monte Gargano</strain>
    </source>
</reference>
<keyword evidence="3" id="KW-0813">Transport</keyword>
<dbReference type="Pfam" id="PF00153">
    <property type="entry name" value="Mito_carr"/>
    <property type="match status" value="3"/>
</dbReference>
<dbReference type="SUPFAM" id="SSF103506">
    <property type="entry name" value="Mitochondrial carrier"/>
    <property type="match status" value="1"/>
</dbReference>
<evidence type="ECO:0000256" key="9">
    <source>
        <dbReference type="SAM" id="MobiDB-lite"/>
    </source>
</evidence>
<keyword evidence="4 8" id="KW-0812">Transmembrane</keyword>
<sequence>MASSAKGPVKKGHPSIKHSWNLAEAKRKLSKINDHHAHVEYEHAFQRDNSKRGETKLSQILSRDSLISAVDLMWDRSVFVSGDLISSLKERNLDDVNISEFKVLADSAQLPADQKVMSQSSTTTQPRVKLLRVAEKMCISDPSSFFSRFNQKSGAMSTSGSCKEYSSPLNARWEREKLYSCRQVVPTFTRYHRGAAEIEKRKDEDCIPSSEAECASRNAKSCDSIFVTTGAEGLTTLVEPRSSLIASVAESLVDTRTCRSNDVNYFLLLYKDRCANKKIVNRTSSKCSTDGDTEISSSGNNSDIHSLSIVENQQLLERDRKDQETEVCSSSPETPTYAFAKQRHAFAGALAGISVSLCLHPLDTVKTMIQSCRLEEKSLCYTGRSIISERGVSGLYRGIASNIASSAPVSALYTFTYESVKGTLLPLFPKEYCSLTHCVAGGSASIATSFIFTPSERIKQQMQVSSHYRNCWTALVGIIQKGGLLSLYAGWTAVLCRNIPHSIIKFYVYENMKQMVLPSLGPLGQSAQPTTLQTLICGGLAGSAAAFFTTPFDVVKTRLQTQIPGSRNQHPSVYQTLQSIRKQEGLRGLYRGLIPRLVMYMSQGAIFFASYEFYKSVLSLEAAQPNSSALSGTKPKMALNR</sequence>
<dbReference type="eggNOG" id="KOG0764">
    <property type="taxonomic scope" value="Eukaryota"/>
</dbReference>
<evidence type="ECO:0000256" key="7">
    <source>
        <dbReference type="ARBA" id="ARBA00023136"/>
    </source>
</evidence>
<keyword evidence="6" id="KW-1133">Transmembrane helix</keyword>
<evidence type="ECO:0000313" key="10">
    <source>
        <dbReference type="EMBL" id="EOA19271.1"/>
    </source>
</evidence>
<keyword evidence="5" id="KW-0677">Repeat</keyword>
<feature type="repeat" description="Solcar" evidence="8">
    <location>
        <begin position="432"/>
        <end position="515"/>
    </location>
</feature>
<comment type="similarity">
    <text evidence="2">Belongs to the mitochondrial carrier (TC 2.A.29) family.</text>
</comment>
<protein>
    <submittedName>
        <fullName evidence="10">Uncharacterized protein</fullName>
    </submittedName>
</protein>
<dbReference type="AlphaFoldDB" id="R0FBV8"/>
<dbReference type="STRING" id="81985.R0FBV8"/>